<dbReference type="CDD" id="cd20071">
    <property type="entry name" value="SET_SMYD"/>
    <property type="match status" value="1"/>
</dbReference>
<organism evidence="2 3">
    <name type="scientific">Galerina marginata (strain CBS 339.88)</name>
    <dbReference type="NCBI Taxonomy" id="685588"/>
    <lineage>
        <taxon>Eukaryota</taxon>
        <taxon>Fungi</taxon>
        <taxon>Dikarya</taxon>
        <taxon>Basidiomycota</taxon>
        <taxon>Agaricomycotina</taxon>
        <taxon>Agaricomycetes</taxon>
        <taxon>Agaricomycetidae</taxon>
        <taxon>Agaricales</taxon>
        <taxon>Agaricineae</taxon>
        <taxon>Strophariaceae</taxon>
        <taxon>Galerina</taxon>
    </lineage>
</organism>
<dbReference type="HOGENOM" id="CLU_028281_4_0_1"/>
<dbReference type="EMBL" id="KL142408">
    <property type="protein sequence ID" value="KDR68442.1"/>
    <property type="molecule type" value="Genomic_DNA"/>
</dbReference>
<reference evidence="3" key="1">
    <citation type="journal article" date="2014" name="Proc. Natl. Acad. Sci. U.S.A.">
        <title>Extensive sampling of basidiomycete genomes demonstrates inadequacy of the white-rot/brown-rot paradigm for wood decay fungi.</title>
        <authorList>
            <person name="Riley R."/>
            <person name="Salamov A.A."/>
            <person name="Brown D.W."/>
            <person name="Nagy L.G."/>
            <person name="Floudas D."/>
            <person name="Held B.W."/>
            <person name="Levasseur A."/>
            <person name="Lombard V."/>
            <person name="Morin E."/>
            <person name="Otillar R."/>
            <person name="Lindquist E.A."/>
            <person name="Sun H."/>
            <person name="LaButti K.M."/>
            <person name="Schmutz J."/>
            <person name="Jabbour D."/>
            <person name="Luo H."/>
            <person name="Baker S.E."/>
            <person name="Pisabarro A.G."/>
            <person name="Walton J.D."/>
            <person name="Blanchette R.A."/>
            <person name="Henrissat B."/>
            <person name="Martin F."/>
            <person name="Cullen D."/>
            <person name="Hibbett D.S."/>
            <person name="Grigoriev I.V."/>
        </authorList>
    </citation>
    <scope>NUCLEOTIDE SEQUENCE [LARGE SCALE GENOMIC DNA]</scope>
    <source>
        <strain evidence="3">CBS 339.88</strain>
    </source>
</reference>
<dbReference type="Gene3D" id="2.170.270.10">
    <property type="entry name" value="SET domain"/>
    <property type="match status" value="1"/>
</dbReference>
<dbReference type="PROSITE" id="PS50280">
    <property type="entry name" value="SET"/>
    <property type="match status" value="1"/>
</dbReference>
<dbReference type="PANTHER" id="PTHR47332:SF4">
    <property type="entry name" value="SET DOMAIN-CONTAINING PROTEIN 5"/>
    <property type="match status" value="1"/>
</dbReference>
<gene>
    <name evidence="2" type="ORF">GALMADRAFT_257170</name>
</gene>
<dbReference type="InterPro" id="IPR046341">
    <property type="entry name" value="SET_dom_sf"/>
</dbReference>
<dbReference type="OrthoDB" id="265717at2759"/>
<accession>A0A067SEQ7</accession>
<evidence type="ECO:0000259" key="1">
    <source>
        <dbReference type="PROSITE" id="PS50280"/>
    </source>
</evidence>
<evidence type="ECO:0000313" key="2">
    <source>
        <dbReference type="EMBL" id="KDR68442.1"/>
    </source>
</evidence>
<evidence type="ECO:0000313" key="3">
    <source>
        <dbReference type="Proteomes" id="UP000027222"/>
    </source>
</evidence>
<dbReference type="STRING" id="685588.A0A067SEQ7"/>
<feature type="domain" description="SET" evidence="1">
    <location>
        <begin position="72"/>
        <end position="223"/>
    </location>
</feature>
<dbReference type="AlphaFoldDB" id="A0A067SEQ7"/>
<dbReference type="Pfam" id="PF00856">
    <property type="entry name" value="SET"/>
    <property type="match status" value="1"/>
</dbReference>
<keyword evidence="3" id="KW-1185">Reference proteome</keyword>
<dbReference type="SMART" id="SM00317">
    <property type="entry name" value="SET"/>
    <property type="match status" value="1"/>
</dbReference>
<dbReference type="Proteomes" id="UP000027222">
    <property type="component" value="Unassembled WGS sequence"/>
</dbReference>
<sequence length="421" mass="47551">MDTNTGQFFEKTPPQSNGINTCTLGARTYKLHIITLPSTTGNEAEISCLLDPDLIPFLPNPLPFANRPNDNPNFCVRQTVHKGAGMFAVRDIPAGELIVAEHPALILPSGKFPAEVYNELGNRLSKERRAVLLSLSNSRPKEECESPVEGIVRTNALVLELDPKEEISEDKREIYGGVYPFINRANHSCGPNAAVKWDLASLTESLYALRPIAAGEEIHKPYINPALPRETRISILQKNYRFTCDCPWCNIRQSLDPRVKQSDFTLDELTQIATSDANRAQLGTWIFTHPGYKKWSTDLARTDDVVISSHIEALALIEKEGMQGLQNLFIEEIAMCYSMLGDIGAFREWGKRVVTLNQVEDPALARKFEEWLVDPEKGIKKWAWRKRQREYMPGRRKLKAGHDVEFVDGVDAFQLLFQFPD</sequence>
<protein>
    <recommendedName>
        <fullName evidence="1">SET domain-containing protein</fullName>
    </recommendedName>
</protein>
<dbReference type="InterPro" id="IPR053185">
    <property type="entry name" value="SET_domain_protein"/>
</dbReference>
<proteinExistence type="predicted"/>
<dbReference type="InterPro" id="IPR001214">
    <property type="entry name" value="SET_dom"/>
</dbReference>
<name>A0A067SEQ7_GALM3</name>
<dbReference type="SUPFAM" id="SSF82199">
    <property type="entry name" value="SET domain"/>
    <property type="match status" value="1"/>
</dbReference>
<dbReference type="PANTHER" id="PTHR47332">
    <property type="entry name" value="SET DOMAIN-CONTAINING PROTEIN 5"/>
    <property type="match status" value="1"/>
</dbReference>